<dbReference type="EMBL" id="CP015961">
    <property type="protein sequence ID" value="ANI93437.1"/>
    <property type="molecule type" value="Genomic_DNA"/>
</dbReference>
<dbReference type="InterPro" id="IPR006385">
    <property type="entry name" value="HAD_hydro_SerB1"/>
</dbReference>
<dbReference type="PANTHER" id="PTHR43344">
    <property type="entry name" value="PHOSPHOSERINE PHOSPHATASE"/>
    <property type="match status" value="1"/>
</dbReference>
<comment type="similarity">
    <text evidence="1">Belongs to the HAD-like hydrolase superfamily. SerB family.</text>
</comment>
<keyword evidence="2" id="KW-0479">Metal-binding</keyword>
<name>A0A173LQ45_9ACTN</name>
<dbReference type="InterPro" id="IPR050582">
    <property type="entry name" value="HAD-like_SerB"/>
</dbReference>
<proteinExistence type="inferred from homology"/>
<evidence type="ECO:0000256" key="4">
    <source>
        <dbReference type="ARBA" id="ARBA00022842"/>
    </source>
</evidence>
<dbReference type="FunFam" id="3.40.50.1000:FF:000025">
    <property type="entry name" value="HAD hydrolase, family IB"/>
    <property type="match status" value="1"/>
</dbReference>
<dbReference type="Gene3D" id="3.40.50.1000">
    <property type="entry name" value="HAD superfamily/HAD-like"/>
    <property type="match status" value="1"/>
</dbReference>
<dbReference type="InterPro" id="IPR023214">
    <property type="entry name" value="HAD_sf"/>
</dbReference>
<evidence type="ECO:0000256" key="5">
    <source>
        <dbReference type="SAM" id="MobiDB-lite"/>
    </source>
</evidence>
<evidence type="ECO:0000256" key="1">
    <source>
        <dbReference type="ARBA" id="ARBA00009184"/>
    </source>
</evidence>
<gene>
    <name evidence="6" type="ORF">BJL86_2677</name>
</gene>
<dbReference type="GO" id="GO:0046872">
    <property type="term" value="F:metal ion binding"/>
    <property type="evidence" value="ECO:0007669"/>
    <property type="project" value="UniProtKB-KW"/>
</dbReference>
<dbReference type="NCBIfam" id="TIGR01490">
    <property type="entry name" value="HAD-SF-IB-hyp1"/>
    <property type="match status" value="1"/>
</dbReference>
<dbReference type="Pfam" id="PF12710">
    <property type="entry name" value="HAD"/>
    <property type="match status" value="1"/>
</dbReference>
<dbReference type="CDD" id="cd02612">
    <property type="entry name" value="HAD_PGPPase"/>
    <property type="match status" value="1"/>
</dbReference>
<dbReference type="InterPro" id="IPR036412">
    <property type="entry name" value="HAD-like_sf"/>
</dbReference>
<evidence type="ECO:0000313" key="6">
    <source>
        <dbReference type="EMBL" id="ANI93437.1"/>
    </source>
</evidence>
<feature type="compositionally biased region" description="Low complexity" evidence="5">
    <location>
        <begin position="40"/>
        <end position="49"/>
    </location>
</feature>
<dbReference type="NCBIfam" id="TIGR01488">
    <property type="entry name" value="HAD-SF-IB"/>
    <property type="match status" value="1"/>
</dbReference>
<keyword evidence="7" id="KW-1185">Reference proteome</keyword>
<reference evidence="6 7" key="1">
    <citation type="submission" date="2016-06" db="EMBL/GenBank/DDBJ databases">
        <title>Complete genome sequence of a saline-alkali tolerant type strain Dietzia timorensis ID05-A0528T.</title>
        <authorList>
            <person name="Wu X."/>
        </authorList>
    </citation>
    <scope>NUCLEOTIDE SEQUENCE [LARGE SCALE GENOMIC DNA]</scope>
    <source>
        <strain evidence="6 7">ID05-A0528</strain>
    </source>
</reference>
<evidence type="ECO:0000256" key="3">
    <source>
        <dbReference type="ARBA" id="ARBA00022801"/>
    </source>
</evidence>
<dbReference type="AlphaFoldDB" id="A0A173LQ45"/>
<accession>A0A173LQ45</accession>
<sequence length="384" mass="41506">MSDESLPRRWGRFLPSKARVVQRAVSAAFPSRSERHQAEAGRASAAEALRSSEDIEAFGGVDEEKAEAKRRPGKKSKAPSSRDVEHSGFVGAQADLEPSIGPDGELYEHEVTVEGEPTPIEEKLETGEELTPDPTAAAFFDVDNTLIQGASILLLARGLARHKFFTTRDVATMIWQQAKFRVSGRESMSDVASGREKALSFVKGRAVREVEELSTAIFDESIADRFWPGTKALAQMHIDAGQQVWLVTATPVELANVIAERLGLTGALGTVAEREDGVYTGRMVGDILHGSGKAHAVKELARTKGLDLSKCYAYSDSSNDLPMLSLVAHPVAVNPDTALRDAARENGWQIKDYRTMRRAAKIGLQGTAVAAAAGGAVAVWKRRS</sequence>
<dbReference type="KEGG" id="dtm:BJL86_2677"/>
<feature type="region of interest" description="Disordered" evidence="5">
    <location>
        <begin position="27"/>
        <end position="100"/>
    </location>
</feature>
<keyword evidence="4" id="KW-0460">Magnesium</keyword>
<evidence type="ECO:0000256" key="2">
    <source>
        <dbReference type="ARBA" id="ARBA00022723"/>
    </source>
</evidence>
<dbReference type="PANTHER" id="PTHR43344:SF15">
    <property type="entry name" value="PHOSPHOSERINE PHOSPHATASE SERB1"/>
    <property type="match status" value="1"/>
</dbReference>
<dbReference type="SUPFAM" id="SSF56784">
    <property type="entry name" value="HAD-like"/>
    <property type="match status" value="1"/>
</dbReference>
<organism evidence="6 7">
    <name type="scientific">Dietzia timorensis</name>
    <dbReference type="NCBI Taxonomy" id="499555"/>
    <lineage>
        <taxon>Bacteria</taxon>
        <taxon>Bacillati</taxon>
        <taxon>Actinomycetota</taxon>
        <taxon>Actinomycetes</taxon>
        <taxon>Mycobacteriales</taxon>
        <taxon>Dietziaceae</taxon>
        <taxon>Dietzia</taxon>
    </lineage>
</organism>
<keyword evidence="3 6" id="KW-0378">Hydrolase</keyword>
<dbReference type="GO" id="GO:0016787">
    <property type="term" value="F:hydrolase activity"/>
    <property type="evidence" value="ECO:0007669"/>
    <property type="project" value="UniProtKB-KW"/>
</dbReference>
<dbReference type="Gene3D" id="1.20.1440.100">
    <property type="entry name" value="SG protein - dephosphorylation function"/>
    <property type="match status" value="1"/>
</dbReference>
<dbReference type="STRING" id="499555.BJL86_2677"/>
<evidence type="ECO:0000313" key="7">
    <source>
        <dbReference type="Proteomes" id="UP000186104"/>
    </source>
</evidence>
<dbReference type="Proteomes" id="UP000186104">
    <property type="component" value="Chromosome"/>
</dbReference>
<protein>
    <submittedName>
        <fullName evidence="6">Putative hydrolase</fullName>
    </submittedName>
</protein>